<proteinExistence type="predicted"/>
<evidence type="ECO:0000313" key="2">
    <source>
        <dbReference type="Proteomes" id="UP001519289"/>
    </source>
</evidence>
<reference evidence="1 2" key="1">
    <citation type="submission" date="2021-03" db="EMBL/GenBank/DDBJ databases">
        <title>Genomic Encyclopedia of Type Strains, Phase IV (KMG-IV): sequencing the most valuable type-strain genomes for metagenomic binning, comparative biology and taxonomic classification.</title>
        <authorList>
            <person name="Goeker M."/>
        </authorList>
    </citation>
    <scope>NUCLEOTIDE SEQUENCE [LARGE SCALE GENOMIC DNA]</scope>
    <source>
        <strain evidence="1 2">DSM 27138</strain>
    </source>
</reference>
<name>A0ABS4JU72_9FIRM</name>
<dbReference type="EMBL" id="JAGGLG010000022">
    <property type="protein sequence ID" value="MBP2019085.1"/>
    <property type="molecule type" value="Genomic_DNA"/>
</dbReference>
<evidence type="ECO:0000313" key="1">
    <source>
        <dbReference type="EMBL" id="MBP2019085.1"/>
    </source>
</evidence>
<gene>
    <name evidence="1" type="ORF">J2Z79_002502</name>
</gene>
<dbReference type="Proteomes" id="UP001519289">
    <property type="component" value="Unassembled WGS sequence"/>
</dbReference>
<comment type="caution">
    <text evidence="1">The sequence shown here is derived from an EMBL/GenBank/DDBJ whole genome shotgun (WGS) entry which is preliminary data.</text>
</comment>
<sequence length="454" mass="51211">MILPPYALQAARLIAWAMASPDPAVEEQVTRLRSARLGEVDFVWAGVLQGLSARSRAAGGPVLTQDEIRALVQWFIGGRCQGMAHLGAAKQAVLAEARRLVSLRLDESGRYLSRWVRWETFLEFRAVAVDVNGLPEPAPDQWPAPLSRFPLAAELERAIARGGVAFKALNNRGELELYFLTDSPEQIRDVAWDFGCLPQHEPDVFAVDLAVYVRPGHPLFYTYRFDMASARGRYEAAAFCEQRELRVFAITADGGEATVALCRRIRHPESARRTFRNYCRTALGLPQEPPPPEEVPVEEILCRGTAYQFEPLAVEAGEGLPPEILDALQALATDRSKLIRQGPFTLWMVRRPLVDGANRFIHGVMLILTPSFWGRTRGRTERDPLYARLRELDGFIRAEDTFPLYEGAVPLYRYVDGGVYQVPQREGLIQDLRDLWEAMYQDGRRENPYGAVRF</sequence>
<organism evidence="1 2">
    <name type="scientific">Symbiobacterium terraclitae</name>
    <dbReference type="NCBI Taxonomy" id="557451"/>
    <lineage>
        <taxon>Bacteria</taxon>
        <taxon>Bacillati</taxon>
        <taxon>Bacillota</taxon>
        <taxon>Clostridia</taxon>
        <taxon>Eubacteriales</taxon>
        <taxon>Symbiobacteriaceae</taxon>
        <taxon>Symbiobacterium</taxon>
    </lineage>
</organism>
<dbReference type="RefSeq" id="WP_209467205.1">
    <property type="nucleotide sequence ID" value="NZ_JAGGLG010000022.1"/>
</dbReference>
<keyword evidence="2" id="KW-1185">Reference proteome</keyword>
<accession>A0ABS4JU72</accession>
<protein>
    <submittedName>
        <fullName evidence="1">Uncharacterized protein</fullName>
    </submittedName>
</protein>